<evidence type="ECO:0000313" key="5">
    <source>
        <dbReference type="Proteomes" id="UP000037510"/>
    </source>
</evidence>
<dbReference type="GO" id="GO:0030177">
    <property type="term" value="P:positive regulation of Wnt signaling pathway"/>
    <property type="evidence" value="ECO:0007669"/>
    <property type="project" value="TreeGrafter"/>
</dbReference>
<dbReference type="PANTHER" id="PTHR13351">
    <property type="entry name" value="RENIN RECEPTOR"/>
    <property type="match status" value="1"/>
</dbReference>
<proteinExistence type="predicted"/>
<dbReference type="InterPro" id="IPR057318">
    <property type="entry name" value="RENR_N"/>
</dbReference>
<dbReference type="Proteomes" id="UP000037510">
    <property type="component" value="Unassembled WGS sequence"/>
</dbReference>
<feature type="compositionally biased region" description="Polar residues" evidence="1">
    <location>
        <begin position="188"/>
        <end position="198"/>
    </location>
</feature>
<organism evidence="4 5">
    <name type="scientific">Operophtera brumata</name>
    <name type="common">Winter moth</name>
    <name type="synonym">Phalaena brumata</name>
    <dbReference type="NCBI Taxonomy" id="104452"/>
    <lineage>
        <taxon>Eukaryota</taxon>
        <taxon>Metazoa</taxon>
        <taxon>Ecdysozoa</taxon>
        <taxon>Arthropoda</taxon>
        <taxon>Hexapoda</taxon>
        <taxon>Insecta</taxon>
        <taxon>Pterygota</taxon>
        <taxon>Neoptera</taxon>
        <taxon>Endopterygota</taxon>
        <taxon>Lepidoptera</taxon>
        <taxon>Glossata</taxon>
        <taxon>Ditrysia</taxon>
        <taxon>Geometroidea</taxon>
        <taxon>Geometridae</taxon>
        <taxon>Larentiinae</taxon>
        <taxon>Operophtera</taxon>
    </lineage>
</organism>
<dbReference type="InterPro" id="IPR012493">
    <property type="entry name" value="Renin_rcpt"/>
</dbReference>
<evidence type="ECO:0000256" key="1">
    <source>
        <dbReference type="SAM" id="MobiDB-lite"/>
    </source>
</evidence>
<dbReference type="Pfam" id="PF25294">
    <property type="entry name" value="RENR_N"/>
    <property type="match status" value="1"/>
</dbReference>
<comment type="caution">
    <text evidence="4">The sequence shown here is derived from an EMBL/GenBank/DDBJ whole genome shotgun (WGS) entry which is preliminary data.</text>
</comment>
<protein>
    <submittedName>
        <fullName evidence="4">Renin receptor</fullName>
    </submittedName>
</protein>
<evidence type="ECO:0000259" key="3">
    <source>
        <dbReference type="Pfam" id="PF25294"/>
    </source>
</evidence>
<reference evidence="4 5" key="1">
    <citation type="journal article" date="2015" name="Genome Biol. Evol.">
        <title>The genome of winter moth (Operophtera brumata) provides a genomic perspective on sexual dimorphism and phenology.</title>
        <authorList>
            <person name="Derks M.F."/>
            <person name="Smit S."/>
            <person name="Salis L."/>
            <person name="Schijlen E."/>
            <person name="Bossers A."/>
            <person name="Mateman C."/>
            <person name="Pijl A.S."/>
            <person name="de Ridder D."/>
            <person name="Groenen M.A."/>
            <person name="Visser M.E."/>
            <person name="Megens H.J."/>
        </authorList>
    </citation>
    <scope>NUCLEOTIDE SEQUENCE [LARGE SCALE GENOMIC DNA]</scope>
    <source>
        <strain evidence="4">WM2013NL</strain>
        <tissue evidence="4">Head and thorax</tissue>
    </source>
</reference>
<keyword evidence="2" id="KW-0732">Signal</keyword>
<dbReference type="EMBL" id="JTDY01004356">
    <property type="protein sequence ID" value="KOB68254.1"/>
    <property type="molecule type" value="Genomic_DNA"/>
</dbReference>
<evidence type="ECO:0000256" key="2">
    <source>
        <dbReference type="SAM" id="SignalP"/>
    </source>
</evidence>
<feature type="chain" id="PRO_5005572893" evidence="2">
    <location>
        <begin position="22"/>
        <end position="198"/>
    </location>
</feature>
<feature type="domain" description="Renin receptor N-terminal" evidence="3">
    <location>
        <begin position="22"/>
        <end position="140"/>
    </location>
</feature>
<dbReference type="PANTHER" id="PTHR13351:SF1">
    <property type="entry name" value="RENIN RECEPTOR"/>
    <property type="match status" value="1"/>
</dbReference>
<dbReference type="GO" id="GO:0009897">
    <property type="term" value="C:external side of plasma membrane"/>
    <property type="evidence" value="ECO:0007669"/>
    <property type="project" value="TreeGrafter"/>
</dbReference>
<dbReference type="GO" id="GO:0038023">
    <property type="term" value="F:signaling receptor activity"/>
    <property type="evidence" value="ECO:0007669"/>
    <property type="project" value="InterPro"/>
</dbReference>
<keyword evidence="4" id="KW-0675">Receptor</keyword>
<keyword evidence="5" id="KW-1185">Reference proteome</keyword>
<dbReference type="STRING" id="104452.A0A0L7KZ07"/>
<name>A0A0L7KZ07_OPEBR</name>
<accession>A0A0L7KZ07</accession>
<feature type="signal peptide" evidence="2">
    <location>
        <begin position="1"/>
        <end position="21"/>
    </location>
</feature>
<feature type="non-terminal residue" evidence="4">
    <location>
        <position position="198"/>
    </location>
</feature>
<gene>
    <name evidence="4" type="ORF">OBRU01_18584</name>
</gene>
<sequence>MAVTTALFWISLVLSIIGLNATGELSILHSPNSLTFSGSSKAPESSLKEIFSAALGLSVEEDSEWNGLLITDPFNTPEAVVEVYVDGVSGLGNDASLKSKKFPLIVDEYEPDTYDQVKHRVMQRFTNGGNKLVNINLSDPDEALEELTAAFVKAYDGSVLVTAVATDIAHTRRRTVRATGQGVGDQGSAGQSAAFQRT</sequence>
<feature type="region of interest" description="Disordered" evidence="1">
    <location>
        <begin position="177"/>
        <end position="198"/>
    </location>
</feature>
<evidence type="ECO:0000313" key="4">
    <source>
        <dbReference type="EMBL" id="KOB68254.1"/>
    </source>
</evidence>
<dbReference type="AlphaFoldDB" id="A0A0L7KZ07"/>